<evidence type="ECO:0000256" key="2">
    <source>
        <dbReference type="ARBA" id="ARBA00005791"/>
    </source>
</evidence>
<organism evidence="8 9">
    <name type="scientific">Aquibaculum arenosum</name>
    <dbReference type="NCBI Taxonomy" id="3032591"/>
    <lineage>
        <taxon>Bacteria</taxon>
        <taxon>Pseudomonadati</taxon>
        <taxon>Pseudomonadota</taxon>
        <taxon>Alphaproteobacteria</taxon>
        <taxon>Rhodospirillales</taxon>
        <taxon>Rhodovibrionaceae</taxon>
        <taxon>Aquibaculum</taxon>
    </lineage>
</organism>
<accession>A0ABT5YQM3</accession>
<name>A0ABT5YQM3_9PROT</name>
<evidence type="ECO:0000313" key="9">
    <source>
        <dbReference type="Proteomes" id="UP001215503"/>
    </source>
</evidence>
<evidence type="ECO:0000256" key="5">
    <source>
        <dbReference type="ARBA" id="ARBA00023157"/>
    </source>
</evidence>
<sequence length="204" mass="22352">MNRRQILKGLPAVAVLPPMLGGLIRPAAAQDVALREGDRVLGESEAPVTIIEYSSLTCPHCARFHREILPQVKSEWIEEGRAKLAYRHFPLDGLALRAAMVANAMPTDRAFFAFIEVLFETQAQWSQAQDPLEALARHAQLAGLSQERFNAAVEDEPGMNAVLEGFVEARDEFGVNSTPTFFANGEKVQGVGDYESFAQVLDAA</sequence>
<dbReference type="Gene3D" id="3.40.30.10">
    <property type="entry name" value="Glutaredoxin"/>
    <property type="match status" value="1"/>
</dbReference>
<dbReference type="Proteomes" id="UP001215503">
    <property type="component" value="Unassembled WGS sequence"/>
</dbReference>
<dbReference type="SUPFAM" id="SSF52833">
    <property type="entry name" value="Thioredoxin-like"/>
    <property type="match status" value="1"/>
</dbReference>
<evidence type="ECO:0000259" key="7">
    <source>
        <dbReference type="PROSITE" id="PS51352"/>
    </source>
</evidence>
<comment type="similarity">
    <text evidence="2">Belongs to the thioredoxin family. DsbA subfamily.</text>
</comment>
<dbReference type="InterPro" id="IPR036249">
    <property type="entry name" value="Thioredoxin-like_sf"/>
</dbReference>
<feature type="domain" description="Thioredoxin" evidence="7">
    <location>
        <begin position="4"/>
        <end position="204"/>
    </location>
</feature>
<gene>
    <name evidence="8" type="ORF">P2G67_14315</name>
</gene>
<keyword evidence="4" id="KW-0560">Oxidoreductase</keyword>
<evidence type="ECO:0000313" key="8">
    <source>
        <dbReference type="EMBL" id="MDF2097152.1"/>
    </source>
</evidence>
<dbReference type="CDD" id="cd02972">
    <property type="entry name" value="DsbA_family"/>
    <property type="match status" value="1"/>
</dbReference>
<keyword evidence="9" id="KW-1185">Reference proteome</keyword>
<proteinExistence type="inferred from homology"/>
<evidence type="ECO:0000256" key="4">
    <source>
        <dbReference type="ARBA" id="ARBA00023002"/>
    </source>
</evidence>
<keyword evidence="5" id="KW-1015">Disulfide bond</keyword>
<dbReference type="RefSeq" id="WP_275823932.1">
    <property type="nucleotide sequence ID" value="NZ_JARHUD010000010.1"/>
</dbReference>
<dbReference type="PROSITE" id="PS51352">
    <property type="entry name" value="THIOREDOXIN_2"/>
    <property type="match status" value="1"/>
</dbReference>
<dbReference type="InterPro" id="IPR017937">
    <property type="entry name" value="Thioredoxin_CS"/>
</dbReference>
<evidence type="ECO:0000256" key="3">
    <source>
        <dbReference type="ARBA" id="ARBA00022729"/>
    </source>
</evidence>
<dbReference type="PANTHER" id="PTHR13887:SF14">
    <property type="entry name" value="DISULFIDE BOND FORMATION PROTEIN D"/>
    <property type="match status" value="1"/>
</dbReference>
<dbReference type="InterPro" id="IPR012336">
    <property type="entry name" value="Thioredoxin-like_fold"/>
</dbReference>
<comment type="caution">
    <text evidence="8">The sequence shown here is derived from an EMBL/GenBank/DDBJ whole genome shotgun (WGS) entry which is preliminary data.</text>
</comment>
<comment type="function">
    <text evidence="1">May be required for disulfide bond formation in some proteins.</text>
</comment>
<dbReference type="EMBL" id="JARHUD010000010">
    <property type="protein sequence ID" value="MDF2097152.1"/>
    <property type="molecule type" value="Genomic_DNA"/>
</dbReference>
<keyword evidence="3" id="KW-0732">Signal</keyword>
<reference evidence="8 9" key="1">
    <citation type="submission" date="2023-03" db="EMBL/GenBank/DDBJ databases">
        <title>Fodinicurvata sp. CAU 1616 isolated from sea sendiment.</title>
        <authorList>
            <person name="Kim W."/>
        </authorList>
    </citation>
    <scope>NUCLEOTIDE SEQUENCE [LARGE SCALE GENOMIC DNA]</scope>
    <source>
        <strain evidence="8 9">CAU 1616</strain>
    </source>
</reference>
<keyword evidence="6" id="KW-0676">Redox-active center</keyword>
<dbReference type="Pfam" id="PF13462">
    <property type="entry name" value="Thioredoxin_4"/>
    <property type="match status" value="1"/>
</dbReference>
<evidence type="ECO:0000256" key="6">
    <source>
        <dbReference type="ARBA" id="ARBA00023284"/>
    </source>
</evidence>
<dbReference type="PANTHER" id="PTHR13887">
    <property type="entry name" value="GLUTATHIONE S-TRANSFERASE KAPPA"/>
    <property type="match status" value="1"/>
</dbReference>
<protein>
    <submittedName>
        <fullName evidence="8">DsbA family protein</fullName>
    </submittedName>
</protein>
<evidence type="ECO:0000256" key="1">
    <source>
        <dbReference type="ARBA" id="ARBA00003565"/>
    </source>
</evidence>
<dbReference type="InterPro" id="IPR013766">
    <property type="entry name" value="Thioredoxin_domain"/>
</dbReference>
<dbReference type="PROSITE" id="PS00194">
    <property type="entry name" value="THIOREDOXIN_1"/>
    <property type="match status" value="1"/>
</dbReference>